<proteinExistence type="predicted"/>
<evidence type="ECO:0000256" key="4">
    <source>
        <dbReference type="ARBA" id="ARBA00023136"/>
    </source>
</evidence>
<evidence type="ECO:0000256" key="1">
    <source>
        <dbReference type="ARBA" id="ARBA00004370"/>
    </source>
</evidence>
<evidence type="ECO:0000256" key="3">
    <source>
        <dbReference type="ARBA" id="ARBA00022989"/>
    </source>
</evidence>
<evidence type="ECO:0000259" key="6">
    <source>
        <dbReference type="Pfam" id="PF04116"/>
    </source>
</evidence>
<keyword evidence="4 5" id="KW-0472">Membrane</keyword>
<feature type="domain" description="Fatty acid hydroxylase" evidence="6">
    <location>
        <begin position="85"/>
        <end position="216"/>
    </location>
</feature>
<feature type="transmembrane region" description="Helical" evidence="5">
    <location>
        <begin position="75"/>
        <end position="98"/>
    </location>
</feature>
<keyword evidence="2 5" id="KW-0812">Transmembrane</keyword>
<feature type="transmembrane region" description="Helical" evidence="5">
    <location>
        <begin position="144"/>
        <end position="170"/>
    </location>
</feature>
<dbReference type="PANTHER" id="PTHR11863">
    <property type="entry name" value="STEROL DESATURASE"/>
    <property type="match status" value="1"/>
</dbReference>
<dbReference type="GO" id="GO:0016491">
    <property type="term" value="F:oxidoreductase activity"/>
    <property type="evidence" value="ECO:0007669"/>
    <property type="project" value="InterPro"/>
</dbReference>
<dbReference type="InterPro" id="IPR050307">
    <property type="entry name" value="Sterol_Desaturase_Related"/>
</dbReference>
<feature type="transmembrane region" description="Helical" evidence="5">
    <location>
        <begin position="43"/>
        <end position="63"/>
    </location>
</feature>
<dbReference type="InterPro" id="IPR006694">
    <property type="entry name" value="Fatty_acid_hydroxylase"/>
</dbReference>
<gene>
    <name evidence="7" type="ORF">DEO45_03510</name>
</gene>
<comment type="subcellular location">
    <subcellularLocation>
        <location evidence="1">Membrane</location>
    </subcellularLocation>
</comment>
<keyword evidence="3 5" id="KW-1133">Transmembrane helix</keyword>
<dbReference type="GO" id="GO:0008610">
    <property type="term" value="P:lipid biosynthetic process"/>
    <property type="evidence" value="ECO:0007669"/>
    <property type="project" value="InterPro"/>
</dbReference>
<reference evidence="7 8" key="1">
    <citation type="submission" date="2018-05" db="EMBL/GenBank/DDBJ databases">
        <title>Draft genome sequence of Rhodanobacter denitrificans Yn1 isolated from gold copper mine.</title>
        <authorList>
            <person name="Yang N."/>
            <person name="Mazhar H.S."/>
            <person name="Rensing C."/>
        </authorList>
    </citation>
    <scope>NUCLEOTIDE SEQUENCE [LARGE SCALE GENOMIC DNA]</scope>
    <source>
        <strain evidence="7 8">Yn1</strain>
    </source>
</reference>
<feature type="transmembrane region" description="Helical" evidence="5">
    <location>
        <begin position="12"/>
        <end position="31"/>
    </location>
</feature>
<evidence type="ECO:0000313" key="8">
    <source>
        <dbReference type="Proteomes" id="UP000252387"/>
    </source>
</evidence>
<accession>A0A368KG05</accession>
<keyword evidence="8" id="KW-1185">Reference proteome</keyword>
<dbReference type="GO" id="GO:0005506">
    <property type="term" value="F:iron ion binding"/>
    <property type="evidence" value="ECO:0007669"/>
    <property type="project" value="InterPro"/>
</dbReference>
<name>A0A368KG05_9GAMM</name>
<organism evidence="7 8">
    <name type="scientific">Rhodanobacter denitrificans</name>
    <dbReference type="NCBI Taxonomy" id="666685"/>
    <lineage>
        <taxon>Bacteria</taxon>
        <taxon>Pseudomonadati</taxon>
        <taxon>Pseudomonadota</taxon>
        <taxon>Gammaproteobacteria</taxon>
        <taxon>Lysobacterales</taxon>
        <taxon>Rhodanobacteraceae</taxon>
        <taxon>Rhodanobacter</taxon>
    </lineage>
</organism>
<dbReference type="EMBL" id="QFWQ01000003">
    <property type="protein sequence ID" value="RCS30840.1"/>
    <property type="molecule type" value="Genomic_DNA"/>
</dbReference>
<sequence length="266" mass="29967">MPTPIEVLLDPISLTVFAIYATLILCEHFFPARELPRAPAWRIRGLAAFALFFALSIYLPLLWTEHLLPWQLFDLSHLGTATGALVGVLVYECIGYFYHRGMHASDLLWRILHQMHHSAERVDAWSAFWFHPFDMIGWTVVSSLALTLVVGLSASATTASLLVFTLLSIFQHTNVRTPRWLGYIVQRPESHSWHHARGRHRNNYADLPLFDILFGTLDNPGDFAPATGFYDGASSRLGDMLLFREVSTNPLKHGNPGEPASPHPTK</sequence>
<evidence type="ECO:0000313" key="7">
    <source>
        <dbReference type="EMBL" id="RCS30840.1"/>
    </source>
</evidence>
<dbReference type="OrthoDB" id="9770329at2"/>
<dbReference type="Pfam" id="PF04116">
    <property type="entry name" value="FA_hydroxylase"/>
    <property type="match status" value="1"/>
</dbReference>
<evidence type="ECO:0000256" key="2">
    <source>
        <dbReference type="ARBA" id="ARBA00022692"/>
    </source>
</evidence>
<evidence type="ECO:0000256" key="5">
    <source>
        <dbReference type="SAM" id="Phobius"/>
    </source>
</evidence>
<dbReference type="GO" id="GO:0016020">
    <property type="term" value="C:membrane"/>
    <property type="evidence" value="ECO:0007669"/>
    <property type="project" value="UniProtKB-SubCell"/>
</dbReference>
<dbReference type="AlphaFoldDB" id="A0A368KG05"/>
<protein>
    <submittedName>
        <fullName evidence="7">Fatty acid hydroxylase family protein</fullName>
    </submittedName>
</protein>
<dbReference type="RefSeq" id="WP_114340919.1">
    <property type="nucleotide sequence ID" value="NZ_QFWQ01000003.1"/>
</dbReference>
<comment type="caution">
    <text evidence="7">The sequence shown here is derived from an EMBL/GenBank/DDBJ whole genome shotgun (WGS) entry which is preliminary data.</text>
</comment>
<dbReference type="Proteomes" id="UP000252387">
    <property type="component" value="Unassembled WGS sequence"/>
</dbReference>